<gene>
    <name evidence="7" type="ORF">GSH16_04930</name>
</gene>
<dbReference type="Pfam" id="PF02826">
    <property type="entry name" value="2-Hacid_dh_C"/>
    <property type="match status" value="1"/>
</dbReference>
<dbReference type="InterPro" id="IPR050418">
    <property type="entry name" value="D-iso_2-hydroxyacid_DH_PdxB"/>
</dbReference>
<dbReference type="EMBL" id="WUWG01000001">
    <property type="protein sequence ID" value="MXU64779.1"/>
    <property type="molecule type" value="Genomic_DNA"/>
</dbReference>
<dbReference type="InterPro" id="IPR036291">
    <property type="entry name" value="NAD(P)-bd_dom_sf"/>
</dbReference>
<evidence type="ECO:0000256" key="1">
    <source>
        <dbReference type="ARBA" id="ARBA00005854"/>
    </source>
</evidence>
<reference evidence="7 8" key="1">
    <citation type="submission" date="2019-12" db="EMBL/GenBank/DDBJ databases">
        <title>Strain KN286 was isolated from seawater, which was collected from Caroline Seamount in the tropical western Pacific.</title>
        <authorList>
            <person name="Wang Q."/>
        </authorList>
    </citation>
    <scope>NUCLEOTIDE SEQUENCE [LARGE SCALE GENOMIC DNA]</scope>
    <source>
        <strain evidence="7 8">KN286</strain>
    </source>
</reference>
<dbReference type="InterPro" id="IPR029753">
    <property type="entry name" value="D-isomer_DH_CS"/>
</dbReference>
<dbReference type="AlphaFoldDB" id="A0A6B0TQ23"/>
<feature type="domain" description="D-isomer specific 2-hydroxyacid dehydrogenase catalytic" evidence="5">
    <location>
        <begin position="2"/>
        <end position="304"/>
    </location>
</feature>
<evidence type="ECO:0000256" key="4">
    <source>
        <dbReference type="RuleBase" id="RU003719"/>
    </source>
</evidence>
<comment type="caution">
    <text evidence="7">The sequence shown here is derived from an EMBL/GenBank/DDBJ whole genome shotgun (WGS) entry which is preliminary data.</text>
</comment>
<evidence type="ECO:0000256" key="3">
    <source>
        <dbReference type="ARBA" id="ARBA00023027"/>
    </source>
</evidence>
<name>A0A6B0TQ23_9RHOB</name>
<dbReference type="SUPFAM" id="SSF52283">
    <property type="entry name" value="Formate/glycerate dehydrogenase catalytic domain-like"/>
    <property type="match status" value="1"/>
</dbReference>
<dbReference type="InterPro" id="IPR006140">
    <property type="entry name" value="D-isomer_DH_NAD-bd"/>
</dbReference>
<dbReference type="Pfam" id="PF00389">
    <property type="entry name" value="2-Hacid_dh"/>
    <property type="match status" value="1"/>
</dbReference>
<dbReference type="Proteomes" id="UP000436016">
    <property type="component" value="Unassembled WGS sequence"/>
</dbReference>
<keyword evidence="2 4" id="KW-0560">Oxidoreductase</keyword>
<accession>A0A6B0TQ23</accession>
<dbReference type="PANTHER" id="PTHR43761">
    <property type="entry name" value="D-ISOMER SPECIFIC 2-HYDROXYACID DEHYDROGENASE FAMILY PROTEIN (AFU_ORTHOLOGUE AFUA_1G13630)"/>
    <property type="match status" value="1"/>
</dbReference>
<dbReference type="PROSITE" id="PS00670">
    <property type="entry name" value="D_2_HYDROXYACID_DH_2"/>
    <property type="match status" value="1"/>
</dbReference>
<feature type="domain" description="D-isomer specific 2-hydroxyacid dehydrogenase NAD-binding" evidence="6">
    <location>
        <begin position="107"/>
        <end position="282"/>
    </location>
</feature>
<keyword evidence="8" id="KW-1185">Reference proteome</keyword>
<evidence type="ECO:0000259" key="6">
    <source>
        <dbReference type="Pfam" id="PF02826"/>
    </source>
</evidence>
<dbReference type="InterPro" id="IPR006139">
    <property type="entry name" value="D-isomer_2_OHA_DH_cat_dom"/>
</dbReference>
<evidence type="ECO:0000313" key="7">
    <source>
        <dbReference type="EMBL" id="MXU64779.1"/>
    </source>
</evidence>
<evidence type="ECO:0000256" key="2">
    <source>
        <dbReference type="ARBA" id="ARBA00023002"/>
    </source>
</evidence>
<dbReference type="CDD" id="cd12173">
    <property type="entry name" value="PGDH_4"/>
    <property type="match status" value="1"/>
</dbReference>
<proteinExistence type="inferred from homology"/>
<dbReference type="RefSeq" id="WP_160852473.1">
    <property type="nucleotide sequence ID" value="NZ_WUWG01000001.1"/>
</dbReference>
<comment type="similarity">
    <text evidence="1 4">Belongs to the D-isomer specific 2-hydroxyacid dehydrogenase family.</text>
</comment>
<sequence length="309" mass="32385">MILITEFMDDSAVAALRKQHSVDYAPELADDQAAIPGRLAGCRALIVRNRTRVTPALLEAAPDLTCVGRLGVGLDNIDQSACAARGIAVFPATGANTRSVSEYVVTSAMMLLRGAYMMGPEMRAGDWPRGTAAGREVAGLTMGLVGFGAIARDTATLAQALGFSVVAHDPMVAPEDPAWAQVTSLPLDALLHRADVLSLHVPLTDGTRHLIDGAKLDRLPPQAVVINAARGGVLDEDALVARLRSGRLGGAALDVFEAEPMTAETGAGFPDMPNLILTPHIAGVTKQSNKRVSDLIARRVADHLAALPD</sequence>
<protein>
    <submittedName>
        <fullName evidence="7">3-phosphoglycerate dehydrogenase</fullName>
    </submittedName>
</protein>
<dbReference type="PANTHER" id="PTHR43761:SF1">
    <property type="entry name" value="D-ISOMER SPECIFIC 2-HYDROXYACID DEHYDROGENASE CATALYTIC DOMAIN-CONTAINING PROTEIN-RELATED"/>
    <property type="match status" value="1"/>
</dbReference>
<evidence type="ECO:0000259" key="5">
    <source>
        <dbReference type="Pfam" id="PF00389"/>
    </source>
</evidence>
<organism evidence="7 8">
    <name type="scientific">Oceanomicrobium pacificus</name>
    <dbReference type="NCBI Taxonomy" id="2692916"/>
    <lineage>
        <taxon>Bacteria</taxon>
        <taxon>Pseudomonadati</taxon>
        <taxon>Pseudomonadota</taxon>
        <taxon>Alphaproteobacteria</taxon>
        <taxon>Rhodobacterales</taxon>
        <taxon>Paracoccaceae</taxon>
        <taxon>Oceanomicrobium</taxon>
    </lineage>
</organism>
<keyword evidence="3" id="KW-0520">NAD</keyword>
<dbReference type="Gene3D" id="3.40.50.720">
    <property type="entry name" value="NAD(P)-binding Rossmann-like Domain"/>
    <property type="match status" value="2"/>
</dbReference>
<dbReference type="SUPFAM" id="SSF51735">
    <property type="entry name" value="NAD(P)-binding Rossmann-fold domains"/>
    <property type="match status" value="1"/>
</dbReference>
<dbReference type="GO" id="GO:0051287">
    <property type="term" value="F:NAD binding"/>
    <property type="evidence" value="ECO:0007669"/>
    <property type="project" value="InterPro"/>
</dbReference>
<dbReference type="GO" id="GO:0016616">
    <property type="term" value="F:oxidoreductase activity, acting on the CH-OH group of donors, NAD or NADP as acceptor"/>
    <property type="evidence" value="ECO:0007669"/>
    <property type="project" value="InterPro"/>
</dbReference>
<evidence type="ECO:0000313" key="8">
    <source>
        <dbReference type="Proteomes" id="UP000436016"/>
    </source>
</evidence>